<dbReference type="EMBL" id="AP014959">
    <property type="protein sequence ID" value="BAS85713.1"/>
    <property type="molecule type" value="Genomic_DNA"/>
</dbReference>
<evidence type="ECO:0000313" key="2">
    <source>
        <dbReference type="Proteomes" id="UP000059680"/>
    </source>
</evidence>
<proteinExistence type="predicted"/>
<reference evidence="1 2" key="3">
    <citation type="journal article" date="2013" name="Rice">
        <title>Improvement of the Oryza sativa Nipponbare reference genome using next generation sequence and optical map data.</title>
        <authorList>
            <person name="Kawahara Y."/>
            <person name="de la Bastide M."/>
            <person name="Hamilton J.P."/>
            <person name="Kanamori H."/>
            <person name="McCombie W.R."/>
            <person name="Ouyang S."/>
            <person name="Schwartz D.C."/>
            <person name="Tanaka T."/>
            <person name="Wu J."/>
            <person name="Zhou S."/>
            <person name="Childs K.L."/>
            <person name="Davidson R.M."/>
            <person name="Lin H."/>
            <person name="Quesada-Ocampo L."/>
            <person name="Vaillancourt B."/>
            <person name="Sakai H."/>
            <person name="Lee S.S."/>
            <person name="Kim J."/>
            <person name="Numa H."/>
            <person name="Itoh T."/>
            <person name="Buell C.R."/>
            <person name="Matsumoto T."/>
        </authorList>
    </citation>
    <scope>NUCLEOTIDE SEQUENCE [LARGE SCALE GENOMIC DNA]</scope>
    <source>
        <strain evidence="2">cv. Nipponbare</strain>
    </source>
</reference>
<gene>
    <name evidence="1" type="ordered locus">Os03g0674951</name>
    <name evidence="1" type="ORF">OSNPB_030674951</name>
</gene>
<evidence type="ECO:0000313" key="1">
    <source>
        <dbReference type="EMBL" id="BAS85713.1"/>
    </source>
</evidence>
<dbReference type="InParanoid" id="A0A0N7KHT5"/>
<name>A0A0N7KHT5_ORYSJ</name>
<protein>
    <submittedName>
        <fullName evidence="1">Os03g0674951 protein</fullName>
    </submittedName>
</protein>
<organism evidence="1 2">
    <name type="scientific">Oryza sativa subsp. japonica</name>
    <name type="common">Rice</name>
    <dbReference type="NCBI Taxonomy" id="39947"/>
    <lineage>
        <taxon>Eukaryota</taxon>
        <taxon>Viridiplantae</taxon>
        <taxon>Streptophyta</taxon>
        <taxon>Embryophyta</taxon>
        <taxon>Tracheophyta</taxon>
        <taxon>Spermatophyta</taxon>
        <taxon>Magnoliopsida</taxon>
        <taxon>Liliopsida</taxon>
        <taxon>Poales</taxon>
        <taxon>Poaceae</taxon>
        <taxon>BOP clade</taxon>
        <taxon>Oryzoideae</taxon>
        <taxon>Oryzeae</taxon>
        <taxon>Oryzinae</taxon>
        <taxon>Oryza</taxon>
        <taxon>Oryza sativa</taxon>
    </lineage>
</organism>
<accession>A0A0N7KHT5</accession>
<reference evidence="1 2" key="2">
    <citation type="journal article" date="2013" name="Plant Cell Physiol.">
        <title>Rice Annotation Project Database (RAP-DB): an integrative and interactive database for rice genomics.</title>
        <authorList>
            <person name="Sakai H."/>
            <person name="Lee S.S."/>
            <person name="Tanaka T."/>
            <person name="Numa H."/>
            <person name="Kim J."/>
            <person name="Kawahara Y."/>
            <person name="Wakimoto H."/>
            <person name="Yang C.C."/>
            <person name="Iwamoto M."/>
            <person name="Abe T."/>
            <person name="Yamada Y."/>
            <person name="Muto A."/>
            <person name="Inokuchi H."/>
            <person name="Ikemura T."/>
            <person name="Matsumoto T."/>
            <person name="Sasaki T."/>
            <person name="Itoh T."/>
        </authorList>
    </citation>
    <scope>NUCLEOTIDE SEQUENCE [LARGE SCALE GENOMIC DNA]</scope>
    <source>
        <strain evidence="2">cv. Nipponbare</strain>
    </source>
</reference>
<keyword evidence="2" id="KW-1185">Reference proteome</keyword>
<sequence>MVVPLLGTNSMTTQLLGTRVSKTMLSYLPVVSVTLSRPTMSICLFLLAAVGPSLAVYPSTRFTPNYIVVLDFSVGTDGLGQGCFFRRFGEQGNILLLAGVGSDREEAKYWLLRRASSASQSICLPWVEAAVAIAETLLDLSSFLSFCVVML</sequence>
<dbReference type="Proteomes" id="UP000059680">
    <property type="component" value="Chromosome 3"/>
</dbReference>
<reference evidence="2" key="1">
    <citation type="journal article" date="2005" name="Nature">
        <title>The map-based sequence of the rice genome.</title>
        <authorList>
            <consortium name="International rice genome sequencing project (IRGSP)"/>
            <person name="Matsumoto T."/>
            <person name="Wu J."/>
            <person name="Kanamori H."/>
            <person name="Katayose Y."/>
            <person name="Fujisawa M."/>
            <person name="Namiki N."/>
            <person name="Mizuno H."/>
            <person name="Yamamoto K."/>
            <person name="Antonio B.A."/>
            <person name="Baba T."/>
            <person name="Sakata K."/>
            <person name="Nagamura Y."/>
            <person name="Aoki H."/>
            <person name="Arikawa K."/>
            <person name="Arita K."/>
            <person name="Bito T."/>
            <person name="Chiden Y."/>
            <person name="Fujitsuka N."/>
            <person name="Fukunaka R."/>
            <person name="Hamada M."/>
            <person name="Harada C."/>
            <person name="Hayashi A."/>
            <person name="Hijishita S."/>
            <person name="Honda M."/>
            <person name="Hosokawa S."/>
            <person name="Ichikawa Y."/>
            <person name="Idonuma A."/>
            <person name="Iijima M."/>
            <person name="Ikeda M."/>
            <person name="Ikeno M."/>
            <person name="Ito K."/>
            <person name="Ito S."/>
            <person name="Ito T."/>
            <person name="Ito Y."/>
            <person name="Ito Y."/>
            <person name="Iwabuchi A."/>
            <person name="Kamiya K."/>
            <person name="Karasawa W."/>
            <person name="Kurita K."/>
            <person name="Katagiri S."/>
            <person name="Kikuta A."/>
            <person name="Kobayashi H."/>
            <person name="Kobayashi N."/>
            <person name="Machita K."/>
            <person name="Maehara T."/>
            <person name="Masukawa M."/>
            <person name="Mizubayashi T."/>
            <person name="Mukai Y."/>
            <person name="Nagasaki H."/>
            <person name="Nagata Y."/>
            <person name="Naito S."/>
            <person name="Nakashima M."/>
            <person name="Nakama Y."/>
            <person name="Nakamichi Y."/>
            <person name="Nakamura M."/>
            <person name="Meguro A."/>
            <person name="Negishi M."/>
            <person name="Ohta I."/>
            <person name="Ohta T."/>
            <person name="Okamoto M."/>
            <person name="Ono N."/>
            <person name="Saji S."/>
            <person name="Sakaguchi M."/>
            <person name="Sakai K."/>
            <person name="Shibata M."/>
            <person name="Shimokawa T."/>
            <person name="Song J."/>
            <person name="Takazaki Y."/>
            <person name="Terasawa K."/>
            <person name="Tsugane M."/>
            <person name="Tsuji K."/>
            <person name="Ueda S."/>
            <person name="Waki K."/>
            <person name="Yamagata H."/>
            <person name="Yamamoto M."/>
            <person name="Yamamoto S."/>
            <person name="Yamane H."/>
            <person name="Yoshiki S."/>
            <person name="Yoshihara R."/>
            <person name="Yukawa K."/>
            <person name="Zhong H."/>
            <person name="Yano M."/>
            <person name="Yuan Q."/>
            <person name="Ouyang S."/>
            <person name="Liu J."/>
            <person name="Jones K.M."/>
            <person name="Gansberger K."/>
            <person name="Moffat K."/>
            <person name="Hill J."/>
            <person name="Bera J."/>
            <person name="Fadrosh D."/>
            <person name="Jin S."/>
            <person name="Johri S."/>
            <person name="Kim M."/>
            <person name="Overton L."/>
            <person name="Reardon M."/>
            <person name="Tsitrin T."/>
            <person name="Vuong H."/>
            <person name="Weaver B."/>
            <person name="Ciecko A."/>
            <person name="Tallon L."/>
            <person name="Jackson J."/>
            <person name="Pai G."/>
            <person name="Aken S.V."/>
            <person name="Utterback T."/>
            <person name="Reidmuller S."/>
            <person name="Feldblyum T."/>
            <person name="Hsiao J."/>
            <person name="Zismann V."/>
            <person name="Iobst S."/>
            <person name="de Vazeille A.R."/>
            <person name="Buell C.R."/>
            <person name="Ying K."/>
            <person name="Li Y."/>
            <person name="Lu T."/>
            <person name="Huang Y."/>
            <person name="Zhao Q."/>
            <person name="Feng Q."/>
            <person name="Zhang L."/>
            <person name="Zhu J."/>
            <person name="Weng Q."/>
            <person name="Mu J."/>
            <person name="Lu Y."/>
            <person name="Fan D."/>
            <person name="Liu Y."/>
            <person name="Guan J."/>
            <person name="Zhang Y."/>
            <person name="Yu S."/>
            <person name="Liu X."/>
            <person name="Zhang Y."/>
            <person name="Hong G."/>
            <person name="Han B."/>
            <person name="Choisne N."/>
            <person name="Demange N."/>
            <person name="Orjeda G."/>
            <person name="Samain S."/>
            <person name="Cattolico L."/>
            <person name="Pelletier E."/>
            <person name="Couloux A."/>
            <person name="Segurens B."/>
            <person name="Wincker P."/>
            <person name="D'Hont A."/>
            <person name="Scarpelli C."/>
            <person name="Weissenbach J."/>
            <person name="Salanoubat M."/>
            <person name="Quetier F."/>
            <person name="Yu Y."/>
            <person name="Kim H.R."/>
            <person name="Rambo T."/>
            <person name="Currie J."/>
            <person name="Collura K."/>
            <person name="Luo M."/>
            <person name="Yang T."/>
            <person name="Ammiraju J.S.S."/>
            <person name="Engler F."/>
            <person name="Soderlund C."/>
            <person name="Wing R.A."/>
            <person name="Palmer L.E."/>
            <person name="de la Bastide M."/>
            <person name="Spiegel L."/>
            <person name="Nascimento L."/>
            <person name="Zutavern T."/>
            <person name="O'Shaughnessy A."/>
            <person name="Dike S."/>
            <person name="Dedhia N."/>
            <person name="Preston R."/>
            <person name="Balija V."/>
            <person name="McCombie W.R."/>
            <person name="Chow T."/>
            <person name="Chen H."/>
            <person name="Chung M."/>
            <person name="Chen C."/>
            <person name="Shaw J."/>
            <person name="Wu H."/>
            <person name="Hsiao K."/>
            <person name="Chao Y."/>
            <person name="Chu M."/>
            <person name="Cheng C."/>
            <person name="Hour A."/>
            <person name="Lee P."/>
            <person name="Lin S."/>
            <person name="Lin Y."/>
            <person name="Liou J."/>
            <person name="Liu S."/>
            <person name="Hsing Y."/>
            <person name="Raghuvanshi S."/>
            <person name="Mohanty A."/>
            <person name="Bharti A.K."/>
            <person name="Gaur A."/>
            <person name="Gupta V."/>
            <person name="Kumar D."/>
            <person name="Ravi V."/>
            <person name="Vij S."/>
            <person name="Kapur A."/>
            <person name="Khurana P."/>
            <person name="Khurana P."/>
            <person name="Khurana J.P."/>
            <person name="Tyagi A.K."/>
            <person name="Gaikwad K."/>
            <person name="Singh A."/>
            <person name="Dalal V."/>
            <person name="Srivastava S."/>
            <person name="Dixit A."/>
            <person name="Pal A.K."/>
            <person name="Ghazi I.A."/>
            <person name="Yadav M."/>
            <person name="Pandit A."/>
            <person name="Bhargava A."/>
            <person name="Sureshbabu K."/>
            <person name="Batra K."/>
            <person name="Sharma T.R."/>
            <person name="Mohapatra T."/>
            <person name="Singh N.K."/>
            <person name="Messing J."/>
            <person name="Nelson A.B."/>
            <person name="Fuks G."/>
            <person name="Kavchok S."/>
            <person name="Keizer G."/>
            <person name="Linton E."/>
            <person name="Llaca V."/>
            <person name="Song R."/>
            <person name="Tanyolac B."/>
            <person name="Young S."/>
            <person name="Ho-Il K."/>
            <person name="Hahn J.H."/>
            <person name="Sangsakoo G."/>
            <person name="Vanavichit A."/>
            <person name="de Mattos Luiz.A.T."/>
            <person name="Zimmer P.D."/>
            <person name="Malone G."/>
            <person name="Dellagostin O."/>
            <person name="de Oliveira A.C."/>
            <person name="Bevan M."/>
            <person name="Bancroft I."/>
            <person name="Minx P."/>
            <person name="Cordum H."/>
            <person name="Wilson R."/>
            <person name="Cheng Z."/>
            <person name="Jin W."/>
            <person name="Jiang J."/>
            <person name="Leong S.A."/>
            <person name="Iwama H."/>
            <person name="Gojobori T."/>
            <person name="Itoh T."/>
            <person name="Niimura Y."/>
            <person name="Fujii Y."/>
            <person name="Habara T."/>
            <person name="Sakai H."/>
            <person name="Sato Y."/>
            <person name="Wilson G."/>
            <person name="Kumar K."/>
            <person name="McCouch S."/>
            <person name="Juretic N."/>
            <person name="Hoen D."/>
            <person name="Wright S."/>
            <person name="Bruskiewich R."/>
            <person name="Bureau T."/>
            <person name="Miyao A."/>
            <person name="Hirochika H."/>
            <person name="Nishikawa T."/>
            <person name="Kadowaki K."/>
            <person name="Sugiura M."/>
            <person name="Burr B."/>
            <person name="Sasaki T."/>
        </authorList>
    </citation>
    <scope>NUCLEOTIDE SEQUENCE [LARGE SCALE GENOMIC DNA]</scope>
    <source>
        <strain evidence="2">cv. Nipponbare</strain>
    </source>
</reference>
<dbReference type="AlphaFoldDB" id="A0A0N7KHT5"/>
<dbReference type="PaxDb" id="39947-A0A0N7KHT5"/>